<sequence length="233" mass="26640">MTDHKDDSAGKKRKPGSVRGLEALGRERLSRHFFMRDFLYSEIGNFFQIQNIPDDPNLALYTGQKLASELLDPLVETFGPIAVRSAYRSPLVNGYGAEHNLGCASNEANRAAHIWDQRDANGNCGACTSVVIPWFADQYEKGRDWLDLAWWLYDHLNFHAVFFFPKRAAFNLTWRENPERRISSWIGSDRAILRPGGAPPTVEERASRYADFPRFRGIHYPELPDKYRQCSGS</sequence>
<keyword evidence="2" id="KW-1185">Reference proteome</keyword>
<reference evidence="1 2" key="1">
    <citation type="submission" date="2022-10" db="EMBL/GenBank/DDBJ databases">
        <title>Defluviimonas sp. nov., isolated from ocean surface water.</title>
        <authorList>
            <person name="He W."/>
            <person name="Wang L."/>
            <person name="Zhang D.-F."/>
        </authorList>
    </citation>
    <scope>NUCLEOTIDE SEQUENCE [LARGE SCALE GENOMIC DNA]</scope>
    <source>
        <strain evidence="1 2">WL0002</strain>
    </source>
</reference>
<gene>
    <name evidence="1" type="ORF">OEW28_02210</name>
</gene>
<evidence type="ECO:0000313" key="2">
    <source>
        <dbReference type="Proteomes" id="UP001652542"/>
    </source>
</evidence>
<dbReference type="EMBL" id="JAOWKY010000001">
    <property type="protein sequence ID" value="MCV2867436.1"/>
    <property type="molecule type" value="Genomic_DNA"/>
</dbReference>
<dbReference type="SUPFAM" id="SSF55166">
    <property type="entry name" value="Hedgehog/DD-peptidase"/>
    <property type="match status" value="1"/>
</dbReference>
<proteinExistence type="predicted"/>
<protein>
    <recommendedName>
        <fullName evidence="3">Peptidase M15</fullName>
    </recommendedName>
</protein>
<dbReference type="Proteomes" id="UP001652542">
    <property type="component" value="Unassembled WGS sequence"/>
</dbReference>
<comment type="caution">
    <text evidence="1">The sequence shown here is derived from an EMBL/GenBank/DDBJ whole genome shotgun (WGS) entry which is preliminary data.</text>
</comment>
<accession>A0ABT2Z9I8</accession>
<name>A0ABT2Z9I8_9RHOB</name>
<evidence type="ECO:0000313" key="1">
    <source>
        <dbReference type="EMBL" id="MCV2867436.1"/>
    </source>
</evidence>
<dbReference type="RefSeq" id="WP_263733085.1">
    <property type="nucleotide sequence ID" value="NZ_JAOWKY010000001.1"/>
</dbReference>
<organism evidence="1 2">
    <name type="scientific">Albidovulum marisflavi</name>
    <dbReference type="NCBI Taxonomy" id="2984159"/>
    <lineage>
        <taxon>Bacteria</taxon>
        <taxon>Pseudomonadati</taxon>
        <taxon>Pseudomonadota</taxon>
        <taxon>Alphaproteobacteria</taxon>
        <taxon>Rhodobacterales</taxon>
        <taxon>Paracoccaceae</taxon>
        <taxon>Albidovulum</taxon>
    </lineage>
</organism>
<dbReference type="InterPro" id="IPR009045">
    <property type="entry name" value="Zn_M74/Hedgehog-like"/>
</dbReference>
<evidence type="ECO:0008006" key="3">
    <source>
        <dbReference type="Google" id="ProtNLM"/>
    </source>
</evidence>